<dbReference type="VEuPathDB" id="FungiDB:YALI0_F09427g"/>
<feature type="region of interest" description="Disordered" evidence="2">
    <location>
        <begin position="162"/>
        <end position="199"/>
    </location>
</feature>
<proteinExistence type="predicted"/>
<dbReference type="RefSeq" id="XP_068139414.1">
    <property type="nucleotide sequence ID" value="XM_068283313.1"/>
</dbReference>
<sequence length="199" mass="22371">MVCWMQHNVRSTGTLSGISNYKYGYTIATCLSFSTPMTKREYCARFAVGSPPLAALVTNTAHPLLSQVPLIVSPSIRPPQAVTLPFEYKSLPANMPQAVNEDDILDTLGQLSQKLEQLEQDHRAAVATYQSWRENVDQQTREEQRKIAPGYLDSVDRILVPQKRTETVEQEQEMDTEEDGKEEEPVNELDKAFGKVGLE</sequence>
<accession>A0A1D8NMP4</accession>
<evidence type="ECO:0000313" key="4">
    <source>
        <dbReference type="Proteomes" id="UP000182444"/>
    </source>
</evidence>
<dbReference type="PANTHER" id="PTHR42089:SF1">
    <property type="entry name" value="YALI0F09427P"/>
    <property type="match status" value="1"/>
</dbReference>
<dbReference type="Proteomes" id="UP000182444">
    <property type="component" value="Chromosome 1F"/>
</dbReference>
<dbReference type="PANTHER" id="PTHR42089">
    <property type="entry name" value="YALI0F09427P"/>
    <property type="match status" value="1"/>
</dbReference>
<dbReference type="GeneID" id="2908702"/>
<feature type="compositionally biased region" description="Basic and acidic residues" evidence="2">
    <location>
        <begin position="188"/>
        <end position="199"/>
    </location>
</feature>
<organism evidence="3 4">
    <name type="scientific">Yarrowia lipolytica</name>
    <name type="common">Candida lipolytica</name>
    <dbReference type="NCBI Taxonomy" id="4952"/>
    <lineage>
        <taxon>Eukaryota</taxon>
        <taxon>Fungi</taxon>
        <taxon>Dikarya</taxon>
        <taxon>Ascomycota</taxon>
        <taxon>Saccharomycotina</taxon>
        <taxon>Dipodascomycetes</taxon>
        <taxon>Dipodascales</taxon>
        <taxon>Dipodascales incertae sedis</taxon>
        <taxon>Yarrowia</taxon>
    </lineage>
</organism>
<dbReference type="VEuPathDB" id="FungiDB:YALI1_F13023g"/>
<feature type="coiled-coil region" evidence="1">
    <location>
        <begin position="101"/>
        <end position="135"/>
    </location>
</feature>
<feature type="compositionally biased region" description="Acidic residues" evidence="2">
    <location>
        <begin position="168"/>
        <end position="187"/>
    </location>
</feature>
<evidence type="ECO:0000256" key="1">
    <source>
        <dbReference type="SAM" id="Coils"/>
    </source>
</evidence>
<evidence type="ECO:0000256" key="2">
    <source>
        <dbReference type="SAM" id="MobiDB-lite"/>
    </source>
</evidence>
<keyword evidence="1" id="KW-0175">Coiled coil</keyword>
<gene>
    <name evidence="3" type="ORF">YALI1_F13023g</name>
</gene>
<dbReference type="AlphaFoldDB" id="A0A1D8NMP4"/>
<evidence type="ECO:0000313" key="3">
    <source>
        <dbReference type="EMBL" id="AOW06905.1"/>
    </source>
</evidence>
<protein>
    <submittedName>
        <fullName evidence="3">Uncharacterized protein</fullName>
    </submittedName>
</protein>
<reference evidence="3 4" key="1">
    <citation type="journal article" date="2016" name="PLoS ONE">
        <title>Sequence Assembly of Yarrowia lipolytica Strain W29/CLIB89 Shows Transposable Element Diversity.</title>
        <authorList>
            <person name="Magnan C."/>
            <person name="Yu J."/>
            <person name="Chang I."/>
            <person name="Jahn E."/>
            <person name="Kanomata Y."/>
            <person name="Wu J."/>
            <person name="Zeller M."/>
            <person name="Oakes M."/>
            <person name="Baldi P."/>
            <person name="Sandmeyer S."/>
        </authorList>
    </citation>
    <scope>NUCLEOTIDE SEQUENCE [LARGE SCALE GENOMIC DNA]</scope>
    <source>
        <strain evidence="4">CLIB89(W29)</strain>
    </source>
</reference>
<name>A0A1D8NMP4_YARLL</name>
<dbReference type="EMBL" id="CP017558">
    <property type="protein sequence ID" value="AOW06905.1"/>
    <property type="molecule type" value="Genomic_DNA"/>
</dbReference>